<evidence type="ECO:0000256" key="7">
    <source>
        <dbReference type="ARBA" id="ARBA00022833"/>
    </source>
</evidence>
<dbReference type="InterPro" id="IPR001650">
    <property type="entry name" value="Helicase_C-like"/>
</dbReference>
<feature type="binding site" evidence="12">
    <location>
        <position position="468"/>
    </location>
    <ligand>
        <name>Zn(2+)</name>
        <dbReference type="ChEBI" id="CHEBI:29105"/>
        <label>2</label>
    </ligand>
</feature>
<feature type="binding site" evidence="12">
    <location>
        <position position="485"/>
    </location>
    <ligand>
        <name>Zn(2+)</name>
        <dbReference type="ChEBI" id="CHEBI:29105"/>
        <label>1</label>
    </ligand>
</feature>
<evidence type="ECO:0000313" key="16">
    <source>
        <dbReference type="Proteomes" id="UP000253816"/>
    </source>
</evidence>
<evidence type="ECO:0000256" key="12">
    <source>
        <dbReference type="HAMAP-Rule" id="MF_00983"/>
    </source>
</evidence>
<evidence type="ECO:0000256" key="8">
    <source>
        <dbReference type="ARBA" id="ARBA00022840"/>
    </source>
</evidence>
<evidence type="ECO:0000256" key="1">
    <source>
        <dbReference type="ARBA" id="ARBA00022515"/>
    </source>
</evidence>
<evidence type="ECO:0000259" key="14">
    <source>
        <dbReference type="PROSITE" id="PS51194"/>
    </source>
</evidence>
<keyword evidence="8 12" id="KW-0067">ATP-binding</keyword>
<comment type="catalytic activity">
    <reaction evidence="11 12">
        <text>ATP + H2O = ADP + phosphate + H(+)</text>
        <dbReference type="Rhea" id="RHEA:13065"/>
        <dbReference type="ChEBI" id="CHEBI:15377"/>
        <dbReference type="ChEBI" id="CHEBI:15378"/>
        <dbReference type="ChEBI" id="CHEBI:30616"/>
        <dbReference type="ChEBI" id="CHEBI:43474"/>
        <dbReference type="ChEBI" id="CHEBI:456216"/>
        <dbReference type="EC" id="5.6.2.4"/>
    </reaction>
</comment>
<dbReference type="Pfam" id="PF18319">
    <property type="entry name" value="Zn_ribbon_PriA"/>
    <property type="match status" value="1"/>
</dbReference>
<dbReference type="PANTHER" id="PTHR30580">
    <property type="entry name" value="PRIMOSOMAL PROTEIN N"/>
    <property type="match status" value="1"/>
</dbReference>
<dbReference type="InterPro" id="IPR011545">
    <property type="entry name" value="DEAD/DEAH_box_helicase_dom"/>
</dbReference>
<dbReference type="Gene3D" id="3.40.1440.60">
    <property type="entry name" value="PriA, 3(prime) DNA-binding domain"/>
    <property type="match status" value="1"/>
</dbReference>
<dbReference type="AlphaFoldDB" id="A0A369KA44"/>
<keyword evidence="9 12" id="KW-0238">DNA-binding</keyword>
<dbReference type="Proteomes" id="UP000253816">
    <property type="component" value="Unassembled WGS sequence"/>
</dbReference>
<accession>A0A369KA44</accession>
<keyword evidence="10 12" id="KW-0413">Isomerase</keyword>
<dbReference type="NCBIfam" id="TIGR00595">
    <property type="entry name" value="priA"/>
    <property type="match status" value="1"/>
</dbReference>
<feature type="binding site" evidence="12">
    <location>
        <position position="450"/>
    </location>
    <ligand>
        <name>Zn(2+)</name>
        <dbReference type="ChEBI" id="CHEBI:29105"/>
        <label>2</label>
    </ligand>
</feature>
<evidence type="ECO:0000256" key="5">
    <source>
        <dbReference type="ARBA" id="ARBA00022801"/>
    </source>
</evidence>
<dbReference type="GO" id="GO:0003677">
    <property type="term" value="F:DNA binding"/>
    <property type="evidence" value="ECO:0007669"/>
    <property type="project" value="UniProtKB-UniRule"/>
</dbReference>
<dbReference type="SMART" id="SM00487">
    <property type="entry name" value="DEXDc"/>
    <property type="match status" value="1"/>
</dbReference>
<comment type="function">
    <text evidence="12">Initiates the restart of stalled replication forks, which reloads the replicative helicase on sites other than the origin of replication. Recognizes and binds to abandoned replication forks and remodels them to uncover a helicase loading site. Promotes assembly of the primosome at these replication forks.</text>
</comment>
<dbReference type="FunFam" id="3.40.50.300:FF:000489">
    <property type="entry name" value="Primosome assembly protein PriA"/>
    <property type="match status" value="1"/>
</dbReference>
<dbReference type="GO" id="GO:1990077">
    <property type="term" value="C:primosome complex"/>
    <property type="evidence" value="ECO:0007669"/>
    <property type="project" value="UniProtKB-UniRule"/>
</dbReference>
<comment type="similarity">
    <text evidence="12">Belongs to the helicase family. PriA subfamily.</text>
</comment>
<dbReference type="InterPro" id="IPR041222">
    <property type="entry name" value="PriA_3primeBD"/>
</dbReference>
<dbReference type="GO" id="GO:0006310">
    <property type="term" value="P:DNA recombination"/>
    <property type="evidence" value="ECO:0007669"/>
    <property type="project" value="InterPro"/>
</dbReference>
<dbReference type="GO" id="GO:0006302">
    <property type="term" value="P:double-strand break repair"/>
    <property type="evidence" value="ECO:0007669"/>
    <property type="project" value="InterPro"/>
</dbReference>
<dbReference type="InterPro" id="IPR027417">
    <property type="entry name" value="P-loop_NTPase"/>
</dbReference>
<keyword evidence="1 12" id="KW-0639">Primosome</keyword>
<keyword evidence="7 12" id="KW-0862">Zinc</keyword>
<sequence length="734" mass="84648">MHFSKYAEVALDLSLNKTLTYGIPEELCIELGQSVEVPLRSRIENGIVVNILNYSDLKKVEPIRKVLPHPLLSLDLLHLAFWISQVYCVSLQEALLTVFPYKIRRTVSKQHKMSPEIFIRKKVPLQVLISWCQEHRRRKPAQARLLDIFIKGKRMYKLQELLDEAHAQDNSLRDLLSAQILEQLTLPSEEELLFLFPFLEQKPKNLSKDQIKTIQSILKSFCQNSHQVHLLWGVTGSGKTEVYIHLIQAVLQQGKKIILLVPEISLSGQMVQAIRSRICGQIALFHSSLPDSTRQKIHCQILEGKIDLVIGTRSALFVPLNPIGLIILDEEHDTSYKSDRRPCFHARDVAIKRAQLCKCPLILGSATPSMESFHAAKEKRYRLHQLPKSLSKQKVDILFVPSPKKGIFSPDLIQEIHNTVSRGEQALLFLNRRGYYEVALCKMCRQTIRCPHCDLSLTVYLRKQVLLCHLCQYSISQKEVSCVTCQTGSLVRFLGYGTERVETALQRIFPHLKTVRIDREQITSTEKLDEALYLFRSGKAHILIGTQMITKGHHFPFVTLVGILDPDQQLWNPDFRNGEHLVQLLTQVSGRVSREELPGKVVIQTDQKDLPYYRHALHGTYEEFAQEELFLRKTFFYPPFCHLVRLLFKHQDLAILTRHTLAFREKLEQLLPQEDLLSPCSQVHRFRVSNQYRLHFVVKTQNWERCSQTIRLALGKVPLPRGLLKVDFHPLSLS</sequence>
<dbReference type="InterPro" id="IPR042115">
    <property type="entry name" value="PriA_3primeBD_sf"/>
</dbReference>
<dbReference type="Gene3D" id="3.40.50.300">
    <property type="entry name" value="P-loop containing nucleotide triphosphate hydrolases"/>
    <property type="match status" value="2"/>
</dbReference>
<keyword evidence="3 12" id="KW-0479">Metal-binding</keyword>
<organism evidence="15 16">
    <name type="scientific">Candidatus Similichlamydia laticola</name>
    <dbReference type="NCBI Taxonomy" id="2170265"/>
    <lineage>
        <taxon>Bacteria</taxon>
        <taxon>Pseudomonadati</taxon>
        <taxon>Chlamydiota</taxon>
        <taxon>Chlamydiia</taxon>
        <taxon>Parachlamydiales</taxon>
        <taxon>Candidatus Parilichlamydiaceae</taxon>
        <taxon>Candidatus Similichlamydia</taxon>
    </lineage>
</organism>
<dbReference type="GO" id="GO:0043138">
    <property type="term" value="F:3'-5' DNA helicase activity"/>
    <property type="evidence" value="ECO:0007669"/>
    <property type="project" value="UniProtKB-EC"/>
</dbReference>
<dbReference type="GO" id="GO:0006269">
    <property type="term" value="P:DNA replication, synthesis of primer"/>
    <property type="evidence" value="ECO:0007669"/>
    <property type="project" value="UniProtKB-KW"/>
</dbReference>
<keyword evidence="4 12" id="KW-0547">Nucleotide-binding</keyword>
<reference evidence="15 16" key="1">
    <citation type="submission" date="2018-07" db="EMBL/GenBank/DDBJ databases">
        <title>Comparative genomics of the Candidatus Parilichlamydiaceae reveals evidence of convergent evolution and genome reduction in the phylum Chlamydiae.</title>
        <authorList>
            <person name="Taylor-Brown A."/>
            <person name="Polkinghorne A."/>
        </authorList>
    </citation>
    <scope>NUCLEOTIDE SEQUENCE [LARGE SCALE GENOMIC DNA]</scope>
    <source>
        <strain evidence="15 16">Hat2</strain>
    </source>
</reference>
<keyword evidence="2 12" id="KW-0235">DNA replication</keyword>
<feature type="binding site" evidence="12">
    <location>
        <position position="482"/>
    </location>
    <ligand>
        <name>Zn(2+)</name>
        <dbReference type="ChEBI" id="CHEBI:29105"/>
        <label>1</label>
    </ligand>
</feature>
<dbReference type="InterPro" id="IPR005259">
    <property type="entry name" value="PriA"/>
</dbReference>
<feature type="binding site" evidence="12">
    <location>
        <position position="441"/>
    </location>
    <ligand>
        <name>Zn(2+)</name>
        <dbReference type="ChEBI" id="CHEBI:29105"/>
        <label>1</label>
    </ligand>
</feature>
<dbReference type="PANTHER" id="PTHR30580:SF0">
    <property type="entry name" value="PRIMOSOMAL PROTEIN N"/>
    <property type="match status" value="1"/>
</dbReference>
<feature type="binding site" evidence="12">
    <location>
        <position position="444"/>
    </location>
    <ligand>
        <name>Zn(2+)</name>
        <dbReference type="ChEBI" id="CHEBI:29105"/>
        <label>1</label>
    </ligand>
</feature>
<comment type="cofactor">
    <cofactor evidence="12">
        <name>Zn(2+)</name>
        <dbReference type="ChEBI" id="CHEBI:29105"/>
    </cofactor>
    <text evidence="12">Binds 2 zinc ions per subunit.</text>
</comment>
<evidence type="ECO:0000313" key="15">
    <source>
        <dbReference type="EMBL" id="RDB31469.1"/>
    </source>
</evidence>
<dbReference type="Pfam" id="PF00271">
    <property type="entry name" value="Helicase_C"/>
    <property type="match status" value="1"/>
</dbReference>
<dbReference type="OrthoDB" id="9759544at2"/>
<feature type="binding site" evidence="12">
    <location>
        <position position="471"/>
    </location>
    <ligand>
        <name>Zn(2+)</name>
        <dbReference type="ChEBI" id="CHEBI:29105"/>
        <label>2</label>
    </ligand>
</feature>
<feature type="binding site" evidence="12">
    <location>
        <position position="453"/>
    </location>
    <ligand>
        <name>Zn(2+)</name>
        <dbReference type="ChEBI" id="CHEBI:29105"/>
        <label>2</label>
    </ligand>
</feature>
<dbReference type="CDD" id="cd17929">
    <property type="entry name" value="DEXHc_priA"/>
    <property type="match status" value="1"/>
</dbReference>
<dbReference type="GO" id="GO:0006270">
    <property type="term" value="P:DNA replication initiation"/>
    <property type="evidence" value="ECO:0007669"/>
    <property type="project" value="TreeGrafter"/>
</dbReference>
<dbReference type="HAMAP" id="MF_00983">
    <property type="entry name" value="PriA"/>
    <property type="match status" value="1"/>
</dbReference>
<dbReference type="Pfam" id="PF00270">
    <property type="entry name" value="DEAD"/>
    <property type="match status" value="1"/>
</dbReference>
<feature type="domain" description="Helicase C-terminal" evidence="14">
    <location>
        <begin position="411"/>
        <end position="637"/>
    </location>
</feature>
<evidence type="ECO:0000256" key="4">
    <source>
        <dbReference type="ARBA" id="ARBA00022741"/>
    </source>
</evidence>
<evidence type="ECO:0000259" key="13">
    <source>
        <dbReference type="PROSITE" id="PS51192"/>
    </source>
</evidence>
<proteinExistence type="inferred from homology"/>
<comment type="caution">
    <text evidence="15">The sequence shown here is derived from an EMBL/GenBank/DDBJ whole genome shotgun (WGS) entry which is preliminary data.</text>
</comment>
<keyword evidence="5 12" id="KW-0378">Hydrolase</keyword>
<dbReference type="InterPro" id="IPR040498">
    <property type="entry name" value="PriA_CRR"/>
</dbReference>
<dbReference type="SMART" id="SM00490">
    <property type="entry name" value="HELICc"/>
    <property type="match status" value="1"/>
</dbReference>
<dbReference type="EC" id="5.6.2.4" evidence="12"/>
<dbReference type="GO" id="GO:0008270">
    <property type="term" value="F:zinc ion binding"/>
    <property type="evidence" value="ECO:0007669"/>
    <property type="project" value="UniProtKB-UniRule"/>
</dbReference>
<dbReference type="EMBL" id="QQBG01000016">
    <property type="protein sequence ID" value="RDB31469.1"/>
    <property type="molecule type" value="Genomic_DNA"/>
</dbReference>
<dbReference type="Pfam" id="PF17764">
    <property type="entry name" value="PriA_3primeBD"/>
    <property type="match status" value="1"/>
</dbReference>
<dbReference type="PROSITE" id="PS51192">
    <property type="entry name" value="HELICASE_ATP_BIND_1"/>
    <property type="match status" value="1"/>
</dbReference>
<evidence type="ECO:0000256" key="9">
    <source>
        <dbReference type="ARBA" id="ARBA00023125"/>
    </source>
</evidence>
<dbReference type="RefSeq" id="WP_114544397.1">
    <property type="nucleotide sequence ID" value="NZ_QQBG01000016.1"/>
</dbReference>
<evidence type="ECO:0000256" key="2">
    <source>
        <dbReference type="ARBA" id="ARBA00022705"/>
    </source>
</evidence>
<evidence type="ECO:0000256" key="3">
    <source>
        <dbReference type="ARBA" id="ARBA00022723"/>
    </source>
</evidence>
<dbReference type="PROSITE" id="PS51194">
    <property type="entry name" value="HELICASE_CTER"/>
    <property type="match status" value="1"/>
</dbReference>
<dbReference type="SUPFAM" id="SSF52540">
    <property type="entry name" value="P-loop containing nucleoside triphosphate hydrolases"/>
    <property type="match status" value="2"/>
</dbReference>
<evidence type="ECO:0000256" key="10">
    <source>
        <dbReference type="ARBA" id="ARBA00023235"/>
    </source>
</evidence>
<keyword evidence="16" id="KW-1185">Reference proteome</keyword>
<feature type="domain" description="Helicase ATP-binding" evidence="13">
    <location>
        <begin position="220"/>
        <end position="386"/>
    </location>
</feature>
<dbReference type="InterPro" id="IPR014001">
    <property type="entry name" value="Helicase_ATP-bd"/>
</dbReference>
<evidence type="ECO:0000256" key="6">
    <source>
        <dbReference type="ARBA" id="ARBA00022806"/>
    </source>
</evidence>
<comment type="catalytic activity">
    <reaction evidence="12">
        <text>Couples ATP hydrolysis with the unwinding of duplex DNA by translocating in the 3'-5' direction.</text>
        <dbReference type="EC" id="5.6.2.4"/>
    </reaction>
</comment>
<gene>
    <name evidence="12" type="primary">priA</name>
    <name evidence="15" type="ORF">HAT2_00426</name>
</gene>
<comment type="subunit">
    <text evidence="12">Component of the replication restart primosome.</text>
</comment>
<dbReference type="GO" id="GO:0016887">
    <property type="term" value="F:ATP hydrolysis activity"/>
    <property type="evidence" value="ECO:0007669"/>
    <property type="project" value="RHEA"/>
</dbReference>
<dbReference type="GO" id="GO:0005524">
    <property type="term" value="F:ATP binding"/>
    <property type="evidence" value="ECO:0007669"/>
    <property type="project" value="UniProtKB-UniRule"/>
</dbReference>
<name>A0A369KA44_9BACT</name>
<evidence type="ECO:0000256" key="11">
    <source>
        <dbReference type="ARBA" id="ARBA00048988"/>
    </source>
</evidence>
<keyword evidence="6 12" id="KW-0347">Helicase</keyword>
<protein>
    <recommendedName>
        <fullName evidence="12">Replication restart protein PriA</fullName>
    </recommendedName>
    <alternativeName>
        <fullName evidence="12">ATP-dependent DNA helicase PriA</fullName>
        <ecNumber evidence="12">5.6.2.4</ecNumber>
    </alternativeName>
    <alternativeName>
        <fullName evidence="12">DNA 3'-5' helicase PriA</fullName>
    </alternativeName>
</protein>